<gene>
    <name evidence="2" type="ORF">HK414_01260</name>
</gene>
<evidence type="ECO:0000256" key="1">
    <source>
        <dbReference type="SAM" id="MobiDB-lite"/>
    </source>
</evidence>
<feature type="region of interest" description="Disordered" evidence="1">
    <location>
        <begin position="160"/>
        <end position="184"/>
    </location>
</feature>
<protein>
    <submittedName>
        <fullName evidence="2">Uncharacterized protein</fullName>
    </submittedName>
</protein>
<name>A0ABX6NZX9_9BURK</name>
<sequence length="235" mass="24986">MQASRDGLRAESAELSGVKLSGPLVLPEGCKSERPAAAWSLAPLAAAEGTLRAKILDAHLIFDADVTVPIRQGRIDFKDATVEHVGPDSRMGASRLGLYVDAPNGRSYLYQFPTSLVPGVEYEKRGALLGPGSRTAAGCTCSLSRNGCCARAGAGRRWPSPSRRAACSTAPPFQGTCNSGKGSWRRPASRLCWAPATRCGCTPKPSAARSRWRCPRSRCAKQRRKSSACGSPAKR</sequence>
<organism evidence="2 3">
    <name type="scientific">Ramlibacter terrae</name>
    <dbReference type="NCBI Taxonomy" id="2732511"/>
    <lineage>
        <taxon>Bacteria</taxon>
        <taxon>Pseudomonadati</taxon>
        <taxon>Pseudomonadota</taxon>
        <taxon>Betaproteobacteria</taxon>
        <taxon>Burkholderiales</taxon>
        <taxon>Comamonadaceae</taxon>
        <taxon>Ramlibacter</taxon>
    </lineage>
</organism>
<reference evidence="2 3" key="1">
    <citation type="submission" date="2020-05" db="EMBL/GenBank/DDBJ databases">
        <title>Ramlibacter rhizophilus sp. nov., isolated from rhizosphere soil of national flower Mugunghwa from South Korea.</title>
        <authorList>
            <person name="Zheng-Fei Y."/>
            <person name="Huan T."/>
        </authorList>
    </citation>
    <scope>NUCLEOTIDE SEQUENCE [LARGE SCALE GENOMIC DNA]</scope>
    <source>
        <strain evidence="2 3">H242</strain>
    </source>
</reference>
<evidence type="ECO:0000313" key="2">
    <source>
        <dbReference type="EMBL" id="QJW83340.1"/>
    </source>
</evidence>
<accession>A0ABX6NZX9</accession>
<proteinExistence type="predicted"/>
<dbReference type="Proteomes" id="UP000500826">
    <property type="component" value="Chromosome"/>
</dbReference>
<evidence type="ECO:0000313" key="3">
    <source>
        <dbReference type="Proteomes" id="UP000500826"/>
    </source>
</evidence>
<keyword evidence="3" id="KW-1185">Reference proteome</keyword>
<reference evidence="2 3" key="2">
    <citation type="submission" date="2020-05" db="EMBL/GenBank/DDBJ databases">
        <authorList>
            <person name="Khan S.A."/>
            <person name="Jeon C.O."/>
            <person name="Chun B.H."/>
        </authorList>
    </citation>
    <scope>NUCLEOTIDE SEQUENCE [LARGE SCALE GENOMIC DNA]</scope>
    <source>
        <strain evidence="2 3">H242</strain>
    </source>
</reference>
<dbReference type="EMBL" id="CP053418">
    <property type="protein sequence ID" value="QJW83340.1"/>
    <property type="molecule type" value="Genomic_DNA"/>
</dbReference>